<gene>
    <name evidence="2" type="ORF">M9458_030117</name>
</gene>
<name>A0ABD0PJB2_CIRMR</name>
<dbReference type="AlphaFoldDB" id="A0ABD0PJB2"/>
<evidence type="ECO:0000313" key="2">
    <source>
        <dbReference type="EMBL" id="KAL0174149.1"/>
    </source>
</evidence>
<dbReference type="Proteomes" id="UP001529510">
    <property type="component" value="Unassembled WGS sequence"/>
</dbReference>
<feature type="non-terminal residue" evidence="2">
    <location>
        <position position="1"/>
    </location>
</feature>
<proteinExistence type="predicted"/>
<feature type="compositionally biased region" description="Polar residues" evidence="1">
    <location>
        <begin position="33"/>
        <end position="51"/>
    </location>
</feature>
<protein>
    <submittedName>
        <fullName evidence="2">Uncharacterized protein</fullName>
    </submittedName>
</protein>
<reference evidence="2 3" key="1">
    <citation type="submission" date="2024-05" db="EMBL/GenBank/DDBJ databases">
        <title>Genome sequencing and assembly of Indian major carp, Cirrhinus mrigala (Hamilton, 1822).</title>
        <authorList>
            <person name="Mohindra V."/>
            <person name="Chowdhury L.M."/>
            <person name="Lal K."/>
            <person name="Jena J.K."/>
        </authorList>
    </citation>
    <scope>NUCLEOTIDE SEQUENCE [LARGE SCALE GENOMIC DNA]</scope>
    <source>
        <strain evidence="2">CM1030</strain>
        <tissue evidence="2">Blood</tissue>
    </source>
</reference>
<sequence length="66" mass="7431">DEEWCPPLPERSYLIEGLEDAATLPLRGEETNRATTYSLQSTATLTPSPSEEQYPPNLHHPDVLPR</sequence>
<accession>A0ABD0PJB2</accession>
<comment type="caution">
    <text evidence="2">The sequence shown here is derived from an EMBL/GenBank/DDBJ whole genome shotgun (WGS) entry which is preliminary data.</text>
</comment>
<feature type="region of interest" description="Disordered" evidence="1">
    <location>
        <begin position="24"/>
        <end position="66"/>
    </location>
</feature>
<dbReference type="EMBL" id="JAMKFB020000015">
    <property type="protein sequence ID" value="KAL0174149.1"/>
    <property type="molecule type" value="Genomic_DNA"/>
</dbReference>
<organism evidence="2 3">
    <name type="scientific">Cirrhinus mrigala</name>
    <name type="common">Mrigala</name>
    <dbReference type="NCBI Taxonomy" id="683832"/>
    <lineage>
        <taxon>Eukaryota</taxon>
        <taxon>Metazoa</taxon>
        <taxon>Chordata</taxon>
        <taxon>Craniata</taxon>
        <taxon>Vertebrata</taxon>
        <taxon>Euteleostomi</taxon>
        <taxon>Actinopterygii</taxon>
        <taxon>Neopterygii</taxon>
        <taxon>Teleostei</taxon>
        <taxon>Ostariophysi</taxon>
        <taxon>Cypriniformes</taxon>
        <taxon>Cyprinidae</taxon>
        <taxon>Labeoninae</taxon>
        <taxon>Labeonini</taxon>
        <taxon>Cirrhinus</taxon>
    </lineage>
</organism>
<evidence type="ECO:0000313" key="3">
    <source>
        <dbReference type="Proteomes" id="UP001529510"/>
    </source>
</evidence>
<keyword evidence="3" id="KW-1185">Reference proteome</keyword>
<evidence type="ECO:0000256" key="1">
    <source>
        <dbReference type="SAM" id="MobiDB-lite"/>
    </source>
</evidence>